<evidence type="ECO:0000313" key="3">
    <source>
        <dbReference type="Proteomes" id="UP001152797"/>
    </source>
</evidence>
<sequence length="349" mass="37576">MDDFGCELQPLSSLGSETDASQASWLRPKVACGRRTLGALGLGTVLLAAVLLWPRQAAAIESQPEMELIESWEDLPGIEEVVREAQELPIQQVTLPNEWNLTECVIDGFQAMTYLGTAVLELYQVARIKGSRCPDDSPAGCAASVAGIFAAISWVGAYLSMAANACVAAGDTKANCANDWLTFMASLSEVAVAGATVSEDCNFDKDWLKLLKITKEEEPGWKKFVPAAAGPKVDTVIKFDKLNRAHEVRNFNWAVCAFDVSNSLAYIVREVIQIKQAVQACPDPYNCAISILNVLASFGWIVRFGSVMAVDCTNDENQRVTCASDIAEMFAGLVNLPANGMASTGDCAF</sequence>
<organism evidence="1">
    <name type="scientific">Cladocopium goreaui</name>
    <dbReference type="NCBI Taxonomy" id="2562237"/>
    <lineage>
        <taxon>Eukaryota</taxon>
        <taxon>Sar</taxon>
        <taxon>Alveolata</taxon>
        <taxon>Dinophyceae</taxon>
        <taxon>Suessiales</taxon>
        <taxon>Symbiodiniaceae</taxon>
        <taxon>Cladocopium</taxon>
    </lineage>
</organism>
<evidence type="ECO:0000313" key="2">
    <source>
        <dbReference type="EMBL" id="CAL1165043.1"/>
    </source>
</evidence>
<dbReference type="EMBL" id="CAMXCT020005201">
    <property type="protein sequence ID" value="CAL1165043.1"/>
    <property type="molecule type" value="Genomic_DNA"/>
</dbReference>
<dbReference type="EMBL" id="CAMXCT030005201">
    <property type="protein sequence ID" value="CAL4798980.1"/>
    <property type="molecule type" value="Genomic_DNA"/>
</dbReference>
<comment type="caution">
    <text evidence="1">The sequence shown here is derived from an EMBL/GenBank/DDBJ whole genome shotgun (WGS) entry which is preliminary data.</text>
</comment>
<dbReference type="Proteomes" id="UP001152797">
    <property type="component" value="Unassembled WGS sequence"/>
</dbReference>
<dbReference type="EMBL" id="CAMXCT010005201">
    <property type="protein sequence ID" value="CAI4011668.1"/>
    <property type="molecule type" value="Genomic_DNA"/>
</dbReference>
<protein>
    <submittedName>
        <fullName evidence="1">Uncharacterized protein</fullName>
    </submittedName>
</protein>
<reference evidence="2" key="2">
    <citation type="submission" date="2024-04" db="EMBL/GenBank/DDBJ databases">
        <authorList>
            <person name="Chen Y."/>
            <person name="Shah S."/>
            <person name="Dougan E. K."/>
            <person name="Thang M."/>
            <person name="Chan C."/>
        </authorList>
    </citation>
    <scope>NUCLEOTIDE SEQUENCE [LARGE SCALE GENOMIC DNA]</scope>
</reference>
<dbReference type="AlphaFoldDB" id="A0A9P1GFZ3"/>
<keyword evidence="3" id="KW-1185">Reference proteome</keyword>
<evidence type="ECO:0000313" key="1">
    <source>
        <dbReference type="EMBL" id="CAI4011668.1"/>
    </source>
</evidence>
<accession>A0A9P1GFZ3</accession>
<name>A0A9P1GFZ3_9DINO</name>
<proteinExistence type="predicted"/>
<reference evidence="1" key="1">
    <citation type="submission" date="2022-10" db="EMBL/GenBank/DDBJ databases">
        <authorList>
            <person name="Chen Y."/>
            <person name="Dougan E. K."/>
            <person name="Chan C."/>
            <person name="Rhodes N."/>
            <person name="Thang M."/>
        </authorList>
    </citation>
    <scope>NUCLEOTIDE SEQUENCE</scope>
</reference>
<gene>
    <name evidence="1" type="ORF">C1SCF055_LOCUS36806</name>
</gene>